<dbReference type="Pfam" id="PF25601">
    <property type="entry name" value="AAA_lid_14"/>
    <property type="match status" value="1"/>
</dbReference>
<dbReference type="SMART" id="SM00382">
    <property type="entry name" value="AAA"/>
    <property type="match status" value="1"/>
</dbReference>
<keyword evidence="9" id="KW-1185">Reference proteome</keyword>
<dbReference type="Pfam" id="PF00158">
    <property type="entry name" value="Sigma54_activat"/>
    <property type="match status" value="1"/>
</dbReference>
<reference evidence="8 9" key="1">
    <citation type="submission" date="2020-08" db="EMBL/GenBank/DDBJ databases">
        <title>Genomic Encyclopedia of Type Strains, Phase IV (KMG-IV): sequencing the most valuable type-strain genomes for metagenomic binning, comparative biology and taxonomic classification.</title>
        <authorList>
            <person name="Goeker M."/>
        </authorList>
    </citation>
    <scope>NUCLEOTIDE SEQUENCE [LARGE SCALE GENOMIC DNA]</scope>
    <source>
        <strain evidence="8 9">DSM 27471</strain>
    </source>
</reference>
<comment type="caution">
    <text evidence="8">The sequence shown here is derived from an EMBL/GenBank/DDBJ whole genome shotgun (WGS) entry which is preliminary data.</text>
</comment>
<dbReference type="InterPro" id="IPR009057">
    <property type="entry name" value="Homeodomain-like_sf"/>
</dbReference>
<keyword evidence="3" id="KW-0805">Transcription regulation</keyword>
<dbReference type="RefSeq" id="WP_221202203.1">
    <property type="nucleotide sequence ID" value="NZ_JACHYB010000002.1"/>
</dbReference>
<dbReference type="InterPro" id="IPR001789">
    <property type="entry name" value="Sig_transdc_resp-reg_receiver"/>
</dbReference>
<proteinExistence type="predicted"/>
<dbReference type="InterPro" id="IPR011006">
    <property type="entry name" value="CheY-like_superfamily"/>
</dbReference>
<dbReference type="GO" id="GO:0005524">
    <property type="term" value="F:ATP binding"/>
    <property type="evidence" value="ECO:0007669"/>
    <property type="project" value="UniProtKB-KW"/>
</dbReference>
<dbReference type="InterPro" id="IPR002078">
    <property type="entry name" value="Sigma_54_int"/>
</dbReference>
<dbReference type="Proteomes" id="UP000544222">
    <property type="component" value="Unassembled WGS sequence"/>
</dbReference>
<dbReference type="FunFam" id="3.40.50.300:FF:000006">
    <property type="entry name" value="DNA-binding transcriptional regulator NtrC"/>
    <property type="match status" value="1"/>
</dbReference>
<keyword evidence="2" id="KW-0067">ATP-binding</keyword>
<dbReference type="PROSITE" id="PS50110">
    <property type="entry name" value="RESPONSE_REGULATORY"/>
    <property type="match status" value="1"/>
</dbReference>
<evidence type="ECO:0000256" key="1">
    <source>
        <dbReference type="ARBA" id="ARBA00022741"/>
    </source>
</evidence>
<keyword evidence="5" id="KW-0597">Phosphoprotein</keyword>
<accession>A0A7W5DSR0</accession>
<dbReference type="InterPro" id="IPR002197">
    <property type="entry name" value="HTH_Fis"/>
</dbReference>
<dbReference type="Gene3D" id="3.40.50.300">
    <property type="entry name" value="P-loop containing nucleotide triphosphate hydrolases"/>
    <property type="match status" value="1"/>
</dbReference>
<dbReference type="CDD" id="cd00009">
    <property type="entry name" value="AAA"/>
    <property type="match status" value="1"/>
</dbReference>
<dbReference type="GO" id="GO:0000160">
    <property type="term" value="P:phosphorelay signal transduction system"/>
    <property type="evidence" value="ECO:0007669"/>
    <property type="project" value="InterPro"/>
</dbReference>
<gene>
    <name evidence="8" type="ORF">FHX64_002419</name>
</gene>
<name>A0A7W5DSR0_9PORP</name>
<evidence type="ECO:0000259" key="7">
    <source>
        <dbReference type="PROSITE" id="PS50110"/>
    </source>
</evidence>
<evidence type="ECO:0000256" key="3">
    <source>
        <dbReference type="ARBA" id="ARBA00023015"/>
    </source>
</evidence>
<evidence type="ECO:0000256" key="4">
    <source>
        <dbReference type="ARBA" id="ARBA00023163"/>
    </source>
</evidence>
<dbReference type="InterPro" id="IPR058031">
    <property type="entry name" value="AAA_lid_NorR"/>
</dbReference>
<dbReference type="Gene3D" id="3.40.50.2300">
    <property type="match status" value="1"/>
</dbReference>
<organism evidence="8 9">
    <name type="scientific">Microbacter margulisiae</name>
    <dbReference type="NCBI Taxonomy" id="1350067"/>
    <lineage>
        <taxon>Bacteria</taxon>
        <taxon>Pseudomonadati</taxon>
        <taxon>Bacteroidota</taxon>
        <taxon>Bacteroidia</taxon>
        <taxon>Bacteroidales</taxon>
        <taxon>Porphyromonadaceae</taxon>
        <taxon>Microbacter</taxon>
    </lineage>
</organism>
<keyword evidence="1" id="KW-0547">Nucleotide-binding</keyword>
<dbReference type="Pfam" id="PF00072">
    <property type="entry name" value="Response_reg"/>
    <property type="match status" value="1"/>
</dbReference>
<dbReference type="PRINTS" id="PR01590">
    <property type="entry name" value="HTHFIS"/>
</dbReference>
<evidence type="ECO:0000313" key="9">
    <source>
        <dbReference type="Proteomes" id="UP000544222"/>
    </source>
</evidence>
<feature type="modified residue" description="4-aspartylphosphate" evidence="5">
    <location>
        <position position="52"/>
    </location>
</feature>
<evidence type="ECO:0000256" key="2">
    <source>
        <dbReference type="ARBA" id="ARBA00022840"/>
    </source>
</evidence>
<evidence type="ECO:0000259" key="6">
    <source>
        <dbReference type="PROSITE" id="PS50045"/>
    </source>
</evidence>
<dbReference type="GO" id="GO:0043565">
    <property type="term" value="F:sequence-specific DNA binding"/>
    <property type="evidence" value="ECO:0007669"/>
    <property type="project" value="InterPro"/>
</dbReference>
<dbReference type="AlphaFoldDB" id="A0A7W5DSR0"/>
<dbReference type="InterPro" id="IPR025944">
    <property type="entry name" value="Sigma_54_int_dom_CS"/>
</dbReference>
<feature type="domain" description="Sigma-54 factor interaction" evidence="6">
    <location>
        <begin position="148"/>
        <end position="378"/>
    </location>
</feature>
<dbReference type="InterPro" id="IPR025662">
    <property type="entry name" value="Sigma_54_int_dom_ATP-bd_1"/>
</dbReference>
<keyword evidence="8" id="KW-0238">DNA-binding</keyword>
<dbReference type="InterPro" id="IPR027417">
    <property type="entry name" value="P-loop_NTPase"/>
</dbReference>
<dbReference type="SMART" id="SM00448">
    <property type="entry name" value="REC"/>
    <property type="match status" value="1"/>
</dbReference>
<dbReference type="SUPFAM" id="SSF52540">
    <property type="entry name" value="P-loop containing nucleoside triphosphate hydrolases"/>
    <property type="match status" value="1"/>
</dbReference>
<protein>
    <submittedName>
        <fullName evidence="8">DNA-binding NtrC family response regulator</fullName>
    </submittedName>
</protein>
<dbReference type="EMBL" id="JACHYB010000002">
    <property type="protein sequence ID" value="MBB3188221.1"/>
    <property type="molecule type" value="Genomic_DNA"/>
</dbReference>
<dbReference type="Pfam" id="PF02954">
    <property type="entry name" value="HTH_8"/>
    <property type="match status" value="1"/>
</dbReference>
<dbReference type="SUPFAM" id="SSF46689">
    <property type="entry name" value="Homeodomain-like"/>
    <property type="match status" value="1"/>
</dbReference>
<dbReference type="SUPFAM" id="SSF52172">
    <property type="entry name" value="CheY-like"/>
    <property type="match status" value="1"/>
</dbReference>
<evidence type="ECO:0000256" key="5">
    <source>
        <dbReference type="PROSITE-ProRule" id="PRU00169"/>
    </source>
</evidence>
<dbReference type="PROSITE" id="PS00675">
    <property type="entry name" value="SIGMA54_INTERACT_1"/>
    <property type="match status" value="1"/>
</dbReference>
<feature type="domain" description="Response regulatory" evidence="7">
    <location>
        <begin position="3"/>
        <end position="117"/>
    </location>
</feature>
<dbReference type="PANTHER" id="PTHR32071">
    <property type="entry name" value="TRANSCRIPTIONAL REGULATORY PROTEIN"/>
    <property type="match status" value="1"/>
</dbReference>
<dbReference type="GO" id="GO:0006355">
    <property type="term" value="P:regulation of DNA-templated transcription"/>
    <property type="evidence" value="ECO:0007669"/>
    <property type="project" value="InterPro"/>
</dbReference>
<dbReference type="InterPro" id="IPR003593">
    <property type="entry name" value="AAA+_ATPase"/>
</dbReference>
<evidence type="ECO:0000313" key="8">
    <source>
        <dbReference type="EMBL" id="MBB3188221.1"/>
    </source>
</evidence>
<dbReference type="PROSITE" id="PS50045">
    <property type="entry name" value="SIGMA54_INTERACT_4"/>
    <property type="match status" value="1"/>
</dbReference>
<sequence>MLNVLILDDEKRFTEELAEFLENSGFHAYEANSVGLGLSILKKTEIDLLILDVRLPGSNGLDILKDVKSLYPNIEVIVVSGHGDMDTVIQAMRLGAFDYLKKPFRHIDIRISIERTQKFLALQREVKQLEEKNSLISKSLEERIERHFIGVSTPIKEILDQALTVAQYPDTNVLITGESGTGKENIARIIHYASARKDAIFCAVNSASITESLLESEFFGHKKGSFTGAVADKKGFFEISNHGTLFLDEIADMQINLQAKMLRAIEEKKITRVGDTHSIDVDFRIISATNNPLDKLVEEQKFRLDLMHRLNTFHIHIPPLRERPEDIESLFLFFLEDIAKKLNKPIPQLNDDVIELLQKYSFPGNVRELRNMVERAMILNKGRKLSIEDFPIKEKTVATPETLLPVDTFNLETHEAELIRAALKDANYNRVAAAKLLGIDRMALVRKMQKYMIEPEPQIAQK</sequence>
<keyword evidence="4" id="KW-0804">Transcription</keyword>
<dbReference type="PANTHER" id="PTHR32071:SF57">
    <property type="entry name" value="C4-DICARBOXYLATE TRANSPORT TRANSCRIPTIONAL REGULATORY PROTEIN DCTD"/>
    <property type="match status" value="1"/>
</dbReference>
<dbReference type="Gene3D" id="1.10.10.60">
    <property type="entry name" value="Homeodomain-like"/>
    <property type="match status" value="1"/>
</dbReference>
<dbReference type="Gene3D" id="1.10.8.60">
    <property type="match status" value="1"/>
</dbReference>
<dbReference type="PROSITE" id="PS00688">
    <property type="entry name" value="SIGMA54_INTERACT_3"/>
    <property type="match status" value="1"/>
</dbReference>